<dbReference type="Pfam" id="PF14464">
    <property type="entry name" value="Prok-JAB"/>
    <property type="match status" value="1"/>
</dbReference>
<dbReference type="Proteomes" id="UP000012019">
    <property type="component" value="Unassembled WGS sequence"/>
</dbReference>
<evidence type="ECO:0000256" key="1">
    <source>
        <dbReference type="ARBA" id="ARBA00022670"/>
    </source>
</evidence>
<dbReference type="GO" id="GO:0008235">
    <property type="term" value="F:metalloexopeptidase activity"/>
    <property type="evidence" value="ECO:0007669"/>
    <property type="project" value="TreeGrafter"/>
</dbReference>
<dbReference type="InterPro" id="IPR051929">
    <property type="entry name" value="VirAsm_ModProt"/>
</dbReference>
<evidence type="ECO:0000256" key="5">
    <source>
        <dbReference type="ARBA" id="ARBA00023049"/>
    </source>
</evidence>
<protein>
    <submittedName>
        <fullName evidence="7">Mov34/MPN/PAD-1 family protein</fullName>
    </submittedName>
</protein>
<dbReference type="SUPFAM" id="SSF102712">
    <property type="entry name" value="JAB1/MPN domain"/>
    <property type="match status" value="1"/>
</dbReference>
<evidence type="ECO:0000259" key="6">
    <source>
        <dbReference type="PROSITE" id="PS50249"/>
    </source>
</evidence>
<dbReference type="EMBL" id="APHR01000002">
    <property type="protein sequence ID" value="EMR14331.1"/>
    <property type="molecule type" value="Genomic_DNA"/>
</dbReference>
<keyword evidence="3" id="KW-0378">Hydrolase</keyword>
<dbReference type="InterPro" id="IPR028090">
    <property type="entry name" value="JAB_dom_prok"/>
</dbReference>
<dbReference type="PATRIC" id="fig|1286106.3.peg.115"/>
<evidence type="ECO:0000313" key="8">
    <source>
        <dbReference type="Proteomes" id="UP000012019"/>
    </source>
</evidence>
<keyword evidence="1" id="KW-0645">Protease</keyword>
<feature type="domain" description="MPN" evidence="6">
    <location>
        <begin position="4"/>
        <end position="126"/>
    </location>
</feature>
<dbReference type="Gene3D" id="3.40.140.10">
    <property type="entry name" value="Cytidine Deaminase, domain 2"/>
    <property type="match status" value="1"/>
</dbReference>
<evidence type="ECO:0000256" key="2">
    <source>
        <dbReference type="ARBA" id="ARBA00022723"/>
    </source>
</evidence>
<keyword evidence="2" id="KW-0479">Metal-binding</keyword>
<accession>M7P4B0</accession>
<keyword evidence="5" id="KW-0482">Metalloprotease</keyword>
<dbReference type="GO" id="GO:0006508">
    <property type="term" value="P:proteolysis"/>
    <property type="evidence" value="ECO:0007669"/>
    <property type="project" value="UniProtKB-KW"/>
</dbReference>
<name>M7P4B0_9GAMM</name>
<dbReference type="InterPro" id="IPR000555">
    <property type="entry name" value="JAMM/MPN+_dom"/>
</dbReference>
<dbReference type="CDD" id="cd08070">
    <property type="entry name" value="MPN_like"/>
    <property type="match status" value="1"/>
</dbReference>
<dbReference type="eggNOG" id="COG1310">
    <property type="taxonomic scope" value="Bacteria"/>
</dbReference>
<reference evidence="7 8" key="1">
    <citation type="journal article" date="2013" name="Genome Announc.">
        <title>Draft Genome Sequence of Methylophaga lonarensis MPLT, a Haloalkaliphilic (Non-Methane-Utilizing) Methylotroph.</title>
        <authorList>
            <person name="Shetty S.A."/>
            <person name="Marathe N.P."/>
            <person name="Munot H."/>
            <person name="Antony C.P."/>
            <person name="Dhotre D.P."/>
            <person name="Murrell J.C."/>
            <person name="Shouche Y.S."/>
        </authorList>
    </citation>
    <scope>NUCLEOTIDE SEQUENCE [LARGE SCALE GENOMIC DNA]</scope>
    <source>
        <strain evidence="7 8">MPL</strain>
    </source>
</reference>
<gene>
    <name evidence="7" type="ORF">MPL1_00582</name>
</gene>
<dbReference type="InterPro" id="IPR037518">
    <property type="entry name" value="MPN"/>
</dbReference>
<dbReference type="PANTHER" id="PTHR34858:SF1">
    <property type="entry name" value="CYSO-CYSTEINE PEPTIDASE"/>
    <property type="match status" value="1"/>
</dbReference>
<comment type="caution">
    <text evidence="7">The sequence shown here is derived from an EMBL/GenBank/DDBJ whole genome shotgun (WGS) entry which is preliminary data.</text>
</comment>
<dbReference type="AlphaFoldDB" id="M7P4B0"/>
<keyword evidence="8" id="KW-1185">Reference proteome</keyword>
<evidence type="ECO:0000313" key="7">
    <source>
        <dbReference type="EMBL" id="EMR14331.1"/>
    </source>
</evidence>
<keyword evidence="4" id="KW-0862">Zinc</keyword>
<dbReference type="SMART" id="SM00232">
    <property type="entry name" value="JAB_MPN"/>
    <property type="match status" value="1"/>
</dbReference>
<dbReference type="OrthoDB" id="9802958at2"/>
<dbReference type="PROSITE" id="PS50249">
    <property type="entry name" value="MPN"/>
    <property type="match status" value="1"/>
</dbReference>
<dbReference type="STRING" id="1286106.MPL1_00582"/>
<evidence type="ECO:0000256" key="4">
    <source>
        <dbReference type="ARBA" id="ARBA00022833"/>
    </source>
</evidence>
<dbReference type="RefSeq" id="WP_009725184.1">
    <property type="nucleotide sequence ID" value="NZ_APHR01000002.1"/>
</dbReference>
<dbReference type="GO" id="GO:0008270">
    <property type="term" value="F:zinc ion binding"/>
    <property type="evidence" value="ECO:0007669"/>
    <property type="project" value="TreeGrafter"/>
</dbReference>
<proteinExistence type="predicted"/>
<sequence length="134" mass="15010">MTETVQIPRTLANQLLHEAQLSPGREVCGLVGRKQEQCHCYPIDNVATDSSVLFALNASEQIEAFKHMQSRGEQLFAIYHSHPDSPALPSKIDVAEAEYPDALYLIISLNTRGVLEMRGFYLRDATPQEVELIL</sequence>
<dbReference type="PANTHER" id="PTHR34858">
    <property type="entry name" value="CYSO-CYSTEINE PEPTIDASE"/>
    <property type="match status" value="1"/>
</dbReference>
<organism evidence="7 8">
    <name type="scientific">Methylophaga lonarensis MPL</name>
    <dbReference type="NCBI Taxonomy" id="1286106"/>
    <lineage>
        <taxon>Bacteria</taxon>
        <taxon>Pseudomonadati</taxon>
        <taxon>Pseudomonadota</taxon>
        <taxon>Gammaproteobacteria</taxon>
        <taxon>Thiotrichales</taxon>
        <taxon>Piscirickettsiaceae</taxon>
        <taxon>Methylophaga</taxon>
    </lineage>
</organism>
<evidence type="ECO:0000256" key="3">
    <source>
        <dbReference type="ARBA" id="ARBA00022801"/>
    </source>
</evidence>